<dbReference type="InterPro" id="IPR001915">
    <property type="entry name" value="Peptidase_M48"/>
</dbReference>
<keyword evidence="7 12" id="KW-1133">Transmembrane helix</keyword>
<gene>
    <name evidence="14" type="ORF">EC9_41360</name>
</gene>
<evidence type="ECO:0000256" key="6">
    <source>
        <dbReference type="ARBA" id="ARBA00022833"/>
    </source>
</evidence>
<evidence type="ECO:0000256" key="4">
    <source>
        <dbReference type="ARBA" id="ARBA00022723"/>
    </source>
</evidence>
<keyword evidence="4" id="KW-0479">Metal-binding</keyword>
<comment type="cofactor">
    <cofactor evidence="10">
        <name>Zn(2+)</name>
        <dbReference type="ChEBI" id="CHEBI:29105"/>
    </cofactor>
    <text evidence="10">Binds 1 zinc ion per subunit.</text>
</comment>
<evidence type="ECO:0000313" key="14">
    <source>
        <dbReference type="EMBL" id="QDS89934.1"/>
    </source>
</evidence>
<feature type="compositionally biased region" description="Low complexity" evidence="11">
    <location>
        <begin position="8"/>
        <end position="17"/>
    </location>
</feature>
<feature type="transmembrane region" description="Helical" evidence="12">
    <location>
        <begin position="40"/>
        <end position="73"/>
    </location>
</feature>
<dbReference type="InterPro" id="IPR050083">
    <property type="entry name" value="HtpX_protease"/>
</dbReference>
<dbReference type="EMBL" id="CP036261">
    <property type="protein sequence ID" value="QDS89934.1"/>
    <property type="molecule type" value="Genomic_DNA"/>
</dbReference>
<evidence type="ECO:0000256" key="5">
    <source>
        <dbReference type="ARBA" id="ARBA00022801"/>
    </source>
</evidence>
<dbReference type="PANTHER" id="PTHR43221:SF2">
    <property type="entry name" value="PROTEASE HTPX HOMOLOG"/>
    <property type="match status" value="1"/>
</dbReference>
<evidence type="ECO:0000256" key="7">
    <source>
        <dbReference type="ARBA" id="ARBA00022989"/>
    </source>
</evidence>
<evidence type="ECO:0000313" key="15">
    <source>
        <dbReference type="Proteomes" id="UP000319557"/>
    </source>
</evidence>
<dbReference type="AlphaFoldDB" id="A0A517M4Z4"/>
<dbReference type="RefSeq" id="WP_145347861.1">
    <property type="nucleotide sequence ID" value="NZ_CP036261.1"/>
</dbReference>
<dbReference type="OrthoDB" id="7338723at2"/>
<dbReference type="GO" id="GO:0006508">
    <property type="term" value="P:proteolysis"/>
    <property type="evidence" value="ECO:0007669"/>
    <property type="project" value="UniProtKB-KW"/>
</dbReference>
<evidence type="ECO:0000256" key="8">
    <source>
        <dbReference type="ARBA" id="ARBA00023049"/>
    </source>
</evidence>
<reference evidence="14 15" key="1">
    <citation type="submission" date="2019-02" db="EMBL/GenBank/DDBJ databases">
        <title>Deep-cultivation of Planctomycetes and their phenomic and genomic characterization uncovers novel biology.</title>
        <authorList>
            <person name="Wiegand S."/>
            <person name="Jogler M."/>
            <person name="Boedeker C."/>
            <person name="Pinto D."/>
            <person name="Vollmers J."/>
            <person name="Rivas-Marin E."/>
            <person name="Kohn T."/>
            <person name="Peeters S.H."/>
            <person name="Heuer A."/>
            <person name="Rast P."/>
            <person name="Oberbeckmann S."/>
            <person name="Bunk B."/>
            <person name="Jeske O."/>
            <person name="Meyerdierks A."/>
            <person name="Storesund J.E."/>
            <person name="Kallscheuer N."/>
            <person name="Luecker S."/>
            <person name="Lage O.M."/>
            <person name="Pohl T."/>
            <person name="Merkel B.J."/>
            <person name="Hornburger P."/>
            <person name="Mueller R.-W."/>
            <person name="Bruemmer F."/>
            <person name="Labrenz M."/>
            <person name="Spormann A.M."/>
            <person name="Op den Camp H."/>
            <person name="Overmann J."/>
            <person name="Amann R."/>
            <person name="Jetten M.S.M."/>
            <person name="Mascher T."/>
            <person name="Medema M.H."/>
            <person name="Devos D.P."/>
            <person name="Kaster A.-K."/>
            <person name="Ovreas L."/>
            <person name="Rohde M."/>
            <person name="Galperin M.Y."/>
            <person name="Jogler C."/>
        </authorList>
    </citation>
    <scope>NUCLEOTIDE SEQUENCE [LARGE SCALE GENOMIC DNA]</scope>
    <source>
        <strain evidence="14 15">EC9</strain>
    </source>
</reference>
<keyword evidence="15" id="KW-1185">Reference proteome</keyword>
<comment type="similarity">
    <text evidence="10">Belongs to the peptidase M48 family.</text>
</comment>
<dbReference type="CDD" id="cd07325">
    <property type="entry name" value="M48_Ste24p_like"/>
    <property type="match status" value="1"/>
</dbReference>
<dbReference type="GO" id="GO:0046872">
    <property type="term" value="F:metal ion binding"/>
    <property type="evidence" value="ECO:0007669"/>
    <property type="project" value="UniProtKB-KW"/>
</dbReference>
<dbReference type="KEGG" id="ruv:EC9_41360"/>
<keyword evidence="2 10" id="KW-0645">Protease</keyword>
<keyword evidence="9 12" id="KW-0472">Membrane</keyword>
<evidence type="ECO:0000256" key="2">
    <source>
        <dbReference type="ARBA" id="ARBA00022670"/>
    </source>
</evidence>
<evidence type="ECO:0000256" key="10">
    <source>
        <dbReference type="RuleBase" id="RU003983"/>
    </source>
</evidence>
<evidence type="ECO:0000256" key="9">
    <source>
        <dbReference type="ARBA" id="ARBA00023136"/>
    </source>
</evidence>
<keyword evidence="5 10" id="KW-0378">Hydrolase</keyword>
<keyword evidence="8 10" id="KW-0482">Metalloprotease</keyword>
<keyword evidence="14" id="KW-0346">Stress response</keyword>
<dbReference type="GO" id="GO:0004222">
    <property type="term" value="F:metalloendopeptidase activity"/>
    <property type="evidence" value="ECO:0007669"/>
    <property type="project" value="InterPro"/>
</dbReference>
<name>A0A517M4Z4_9BACT</name>
<evidence type="ECO:0000256" key="11">
    <source>
        <dbReference type="SAM" id="MobiDB-lite"/>
    </source>
</evidence>
<evidence type="ECO:0000259" key="13">
    <source>
        <dbReference type="Pfam" id="PF01435"/>
    </source>
</evidence>
<evidence type="ECO:0000256" key="3">
    <source>
        <dbReference type="ARBA" id="ARBA00022692"/>
    </source>
</evidence>
<sequence>MASTFDDPISSSPPSQSALNAPRVKPKEHVARGTGLHAMIGWLLFGIVGPILILLSIVGTYGIALIAWLIALVKYNQRAKKAEAVLMGNGVKVAPDQFPAIYASVARMAGQLELKSLPDVYIIESNEQNAFALKIGSKHNIVLIDDIVYGALDNDKPEILDFIIGHELAHHALGHTGLIRGTISNHYKPLSRLDEFSCDAVAVAMLQDATPGLDAMTLLAVGPRLFPRVDKGSFAKQAEQVMQNKYSKKAESAMSHPLLLRRYGALQGMKI</sequence>
<organism evidence="14 15">
    <name type="scientific">Rosistilla ulvae</name>
    <dbReference type="NCBI Taxonomy" id="1930277"/>
    <lineage>
        <taxon>Bacteria</taxon>
        <taxon>Pseudomonadati</taxon>
        <taxon>Planctomycetota</taxon>
        <taxon>Planctomycetia</taxon>
        <taxon>Pirellulales</taxon>
        <taxon>Pirellulaceae</taxon>
        <taxon>Rosistilla</taxon>
    </lineage>
</organism>
<dbReference type="Pfam" id="PF01435">
    <property type="entry name" value="Peptidase_M48"/>
    <property type="match status" value="1"/>
</dbReference>
<keyword evidence="1" id="KW-1003">Cell membrane</keyword>
<dbReference type="Gene3D" id="3.30.2010.10">
    <property type="entry name" value="Metalloproteases ('zincins'), catalytic domain"/>
    <property type="match status" value="1"/>
</dbReference>
<dbReference type="Proteomes" id="UP000319557">
    <property type="component" value="Chromosome"/>
</dbReference>
<keyword evidence="3 12" id="KW-0812">Transmembrane</keyword>
<dbReference type="PANTHER" id="PTHR43221">
    <property type="entry name" value="PROTEASE HTPX"/>
    <property type="match status" value="1"/>
</dbReference>
<evidence type="ECO:0000256" key="1">
    <source>
        <dbReference type="ARBA" id="ARBA00022475"/>
    </source>
</evidence>
<protein>
    <submittedName>
        <fullName evidence="14">Heat shock protein HtpX</fullName>
    </submittedName>
</protein>
<keyword evidence="6 10" id="KW-0862">Zinc</keyword>
<evidence type="ECO:0000256" key="12">
    <source>
        <dbReference type="SAM" id="Phobius"/>
    </source>
</evidence>
<feature type="domain" description="Peptidase M48" evidence="13">
    <location>
        <begin position="97"/>
        <end position="176"/>
    </location>
</feature>
<feature type="region of interest" description="Disordered" evidence="11">
    <location>
        <begin position="1"/>
        <end position="24"/>
    </location>
</feature>
<proteinExistence type="inferred from homology"/>
<accession>A0A517M4Z4</accession>